<dbReference type="EMBL" id="KX523699">
    <property type="protein sequence ID" value="ANW46804.1"/>
    <property type="molecule type" value="Genomic_DNA"/>
</dbReference>
<name>A0A1B1W2A5_9CAUD</name>
<evidence type="ECO:0000313" key="2">
    <source>
        <dbReference type="EMBL" id="ANW46804.1"/>
    </source>
</evidence>
<accession>A0A1B1W2A5</accession>
<sequence>MAATILTLIVTAFFVYILIRNQLVYIARGRFIDYFYTEDPDGYSSGMVFHEALPSYDEMLWKFWVWPLSKFYPAYRNRNSNK</sequence>
<reference evidence="2" key="1">
    <citation type="submission" date="2016-09" db="EMBL/GenBank/DDBJ databases">
        <authorList>
            <person name="Liu Y."/>
            <person name="Bai C."/>
            <person name="Tong Y."/>
            <person name="Mi Z."/>
            <person name="An X."/>
            <person name="Huang Y."/>
            <person name="Li P."/>
            <person name="Yuan X."/>
            <person name="Niu W."/>
            <person name="Liu H."/>
        </authorList>
    </citation>
    <scope>NUCLEOTIDE SEQUENCE</scope>
</reference>
<keyword evidence="1" id="KW-0812">Transmembrane</keyword>
<proteinExistence type="predicted"/>
<protein>
    <submittedName>
        <fullName evidence="2">Uncharacterized protein</fullName>
    </submittedName>
</protein>
<organism evidence="2 3">
    <name type="scientific">Salmonella phage IME207</name>
    <dbReference type="NCBI Taxonomy" id="1873985"/>
    <lineage>
        <taxon>Viruses</taxon>
        <taxon>Duplodnaviria</taxon>
        <taxon>Heunggongvirae</taxon>
        <taxon>Uroviricota</taxon>
        <taxon>Caudoviricetes</taxon>
        <taxon>Shuimuvirus</taxon>
        <taxon>Shuimuvirus IME207</taxon>
    </lineage>
</organism>
<dbReference type="KEGG" id="vg:30308608"/>
<dbReference type="RefSeq" id="YP_009322722.1">
    <property type="nucleotide sequence ID" value="NC_031924.1"/>
</dbReference>
<feature type="transmembrane region" description="Helical" evidence="1">
    <location>
        <begin position="6"/>
        <end position="27"/>
    </location>
</feature>
<evidence type="ECO:0000256" key="1">
    <source>
        <dbReference type="SAM" id="Phobius"/>
    </source>
</evidence>
<evidence type="ECO:0000313" key="3">
    <source>
        <dbReference type="Proteomes" id="UP000202982"/>
    </source>
</evidence>
<dbReference type="Proteomes" id="UP000202982">
    <property type="component" value="Segment"/>
</dbReference>
<keyword evidence="3" id="KW-1185">Reference proteome</keyword>
<dbReference type="GeneID" id="30308608"/>
<keyword evidence="1" id="KW-1133">Transmembrane helix</keyword>
<keyword evidence="1" id="KW-0472">Membrane</keyword>